<dbReference type="InterPro" id="IPR004300">
    <property type="entry name" value="Glyco_hydro_57_N"/>
</dbReference>
<accession>A0A450Z6I8</accession>
<evidence type="ECO:0000256" key="1">
    <source>
        <dbReference type="ARBA" id="ARBA00006821"/>
    </source>
</evidence>
<dbReference type="AlphaFoldDB" id="A0A450Z6I8"/>
<comment type="similarity">
    <text evidence="1">Belongs to the glycosyl hydrolase 57 family.</text>
</comment>
<dbReference type="GO" id="GO:0016787">
    <property type="term" value="F:hydrolase activity"/>
    <property type="evidence" value="ECO:0007669"/>
    <property type="project" value="UniProtKB-KW"/>
</dbReference>
<feature type="domain" description="Glycoside hydrolase family 57 N-terminal" evidence="3">
    <location>
        <begin position="23"/>
        <end position="120"/>
    </location>
</feature>
<dbReference type="EMBL" id="CAADFT010000184">
    <property type="protein sequence ID" value="VFK49406.1"/>
    <property type="molecule type" value="Genomic_DNA"/>
</dbReference>
<keyword evidence="4" id="KW-0378">Hydrolase</keyword>
<dbReference type="Gene3D" id="3.20.110.20">
    <property type="match status" value="1"/>
</dbReference>
<organism evidence="4">
    <name type="scientific">Candidatus Kentrum sp. TC</name>
    <dbReference type="NCBI Taxonomy" id="2126339"/>
    <lineage>
        <taxon>Bacteria</taxon>
        <taxon>Pseudomonadati</taxon>
        <taxon>Pseudomonadota</taxon>
        <taxon>Gammaproteobacteria</taxon>
        <taxon>Candidatus Kentrum</taxon>
    </lineage>
</organism>
<dbReference type="SUPFAM" id="SSF88713">
    <property type="entry name" value="Glycoside hydrolase/deacetylase"/>
    <property type="match status" value="1"/>
</dbReference>
<gene>
    <name evidence="4" type="ORF">BECKTC1821E_GA0114239_11842</name>
</gene>
<dbReference type="InterPro" id="IPR052046">
    <property type="entry name" value="GH57_Enzymes"/>
</dbReference>
<dbReference type="PANTHER" id="PTHR36306">
    <property type="entry name" value="ALPHA-AMYLASE-RELATED-RELATED"/>
    <property type="match status" value="1"/>
</dbReference>
<dbReference type="Pfam" id="PF03065">
    <property type="entry name" value="Glyco_hydro_57"/>
    <property type="match status" value="1"/>
</dbReference>
<evidence type="ECO:0000313" key="4">
    <source>
        <dbReference type="EMBL" id="VFK49406.1"/>
    </source>
</evidence>
<dbReference type="InterPro" id="IPR011330">
    <property type="entry name" value="Glyco_hydro/deAcase_b/a-brl"/>
</dbReference>
<proteinExistence type="inferred from homology"/>
<dbReference type="PANTHER" id="PTHR36306:SF1">
    <property type="entry name" value="ALPHA-AMYLASE-RELATED"/>
    <property type="match status" value="1"/>
</dbReference>
<evidence type="ECO:0000259" key="3">
    <source>
        <dbReference type="Pfam" id="PF03065"/>
    </source>
</evidence>
<evidence type="ECO:0000256" key="2">
    <source>
        <dbReference type="ARBA" id="ARBA00023277"/>
    </source>
</evidence>
<reference evidence="4" key="1">
    <citation type="submission" date="2019-02" db="EMBL/GenBank/DDBJ databases">
        <authorList>
            <person name="Gruber-Vodicka R. H."/>
            <person name="Seah K. B. B."/>
        </authorList>
    </citation>
    <scope>NUCLEOTIDE SEQUENCE</scope>
    <source>
        <strain evidence="4">BECK_BZ125</strain>
    </source>
</reference>
<keyword evidence="2" id="KW-0119">Carbohydrate metabolism</keyword>
<dbReference type="GO" id="GO:0005975">
    <property type="term" value="P:carbohydrate metabolic process"/>
    <property type="evidence" value="ECO:0007669"/>
    <property type="project" value="InterPro"/>
</dbReference>
<protein>
    <submittedName>
        <fullName evidence="4">Glycosyl hydrolase family 57</fullName>
    </submittedName>
</protein>
<name>A0A450Z6I8_9GAMM</name>
<sequence>MKYIGFLFHIYQPPTQEPWIVRKIVDESYSPLTRTIRDFPNLRFIMNINLSLVEHLDKFAPEVLANICAAHAQGNLELTGSGAYHPIFPLIPRREVIRQLELNEQGIRRLLTDEFQPRGVAGDGLRVSVGTAVRRTGL</sequence>